<gene>
    <name evidence="7" type="ORF">ACFPZ3_53825</name>
</gene>
<evidence type="ECO:0000256" key="2">
    <source>
        <dbReference type="ARBA" id="ARBA00023125"/>
    </source>
</evidence>
<dbReference type="InterPro" id="IPR036162">
    <property type="entry name" value="Resolvase-like_N_sf"/>
</dbReference>
<dbReference type="EMBL" id="JBHSPA010000085">
    <property type="protein sequence ID" value="MFC5832786.1"/>
    <property type="molecule type" value="Genomic_DNA"/>
</dbReference>
<keyword evidence="2" id="KW-0238">DNA-binding</keyword>
<evidence type="ECO:0000256" key="4">
    <source>
        <dbReference type="PROSITE-ProRule" id="PRU10137"/>
    </source>
</evidence>
<evidence type="ECO:0000313" key="8">
    <source>
        <dbReference type="Proteomes" id="UP001596058"/>
    </source>
</evidence>
<dbReference type="Proteomes" id="UP001596058">
    <property type="component" value="Unassembled WGS sequence"/>
</dbReference>
<dbReference type="SUPFAM" id="SSF53041">
    <property type="entry name" value="Resolvase-like"/>
    <property type="match status" value="1"/>
</dbReference>
<keyword evidence="8" id="KW-1185">Reference proteome</keyword>
<accession>A0ABW1D4S2</accession>
<evidence type="ECO:0000256" key="5">
    <source>
        <dbReference type="SAM" id="MobiDB-lite"/>
    </source>
</evidence>
<protein>
    <submittedName>
        <fullName evidence="7">Recombinase family protein</fullName>
    </submittedName>
</protein>
<name>A0ABW1D4S2_9ACTN</name>
<proteinExistence type="predicted"/>
<sequence length="73" mass="8290">MTGVLQPPTDPLAAFPAHRSEIRIGYARVSTAGQNLERQLDTLKAAARPHRRPTHRHYPQKPERQQIRPRSCG</sequence>
<keyword evidence="1" id="KW-0229">DNA integration</keyword>
<feature type="active site" description="O-(5'-phospho-DNA)-serine intermediate" evidence="4">
    <location>
        <position position="30"/>
    </location>
</feature>
<dbReference type="PROSITE" id="PS00397">
    <property type="entry name" value="RECOMBINASES_1"/>
    <property type="match status" value="1"/>
</dbReference>
<organism evidence="7 8">
    <name type="scientific">Nonomuraea insulae</name>
    <dbReference type="NCBI Taxonomy" id="1616787"/>
    <lineage>
        <taxon>Bacteria</taxon>
        <taxon>Bacillati</taxon>
        <taxon>Actinomycetota</taxon>
        <taxon>Actinomycetes</taxon>
        <taxon>Streptosporangiales</taxon>
        <taxon>Streptosporangiaceae</taxon>
        <taxon>Nonomuraea</taxon>
    </lineage>
</organism>
<comment type="caution">
    <text evidence="7">The sequence shown here is derived from an EMBL/GenBank/DDBJ whole genome shotgun (WGS) entry which is preliminary data.</text>
</comment>
<dbReference type="Pfam" id="PF00239">
    <property type="entry name" value="Resolvase"/>
    <property type="match status" value="1"/>
</dbReference>
<evidence type="ECO:0000313" key="7">
    <source>
        <dbReference type="EMBL" id="MFC5832786.1"/>
    </source>
</evidence>
<feature type="domain" description="Resolvase/invertase-type recombinase catalytic" evidence="6">
    <location>
        <begin position="22"/>
        <end position="73"/>
    </location>
</feature>
<evidence type="ECO:0000259" key="6">
    <source>
        <dbReference type="PROSITE" id="PS51736"/>
    </source>
</evidence>
<dbReference type="PROSITE" id="PS51736">
    <property type="entry name" value="RECOMBINASES_3"/>
    <property type="match status" value="1"/>
</dbReference>
<keyword evidence="3" id="KW-0233">DNA recombination</keyword>
<dbReference type="RefSeq" id="WP_379522222.1">
    <property type="nucleotide sequence ID" value="NZ_JBHSPA010000085.1"/>
</dbReference>
<feature type="region of interest" description="Disordered" evidence="5">
    <location>
        <begin position="44"/>
        <end position="73"/>
    </location>
</feature>
<dbReference type="InterPro" id="IPR006118">
    <property type="entry name" value="Recombinase_CS"/>
</dbReference>
<evidence type="ECO:0000256" key="3">
    <source>
        <dbReference type="ARBA" id="ARBA00023172"/>
    </source>
</evidence>
<dbReference type="InterPro" id="IPR006119">
    <property type="entry name" value="Resolv_N"/>
</dbReference>
<reference evidence="8" key="1">
    <citation type="journal article" date="2019" name="Int. J. Syst. Evol. Microbiol.">
        <title>The Global Catalogue of Microorganisms (GCM) 10K type strain sequencing project: providing services to taxonomists for standard genome sequencing and annotation.</title>
        <authorList>
            <consortium name="The Broad Institute Genomics Platform"/>
            <consortium name="The Broad Institute Genome Sequencing Center for Infectious Disease"/>
            <person name="Wu L."/>
            <person name="Ma J."/>
        </authorList>
    </citation>
    <scope>NUCLEOTIDE SEQUENCE [LARGE SCALE GENOMIC DNA]</scope>
    <source>
        <strain evidence="8">CCUG 53903</strain>
    </source>
</reference>
<feature type="compositionally biased region" description="Basic residues" evidence="5">
    <location>
        <begin position="47"/>
        <end position="59"/>
    </location>
</feature>
<evidence type="ECO:0000256" key="1">
    <source>
        <dbReference type="ARBA" id="ARBA00022908"/>
    </source>
</evidence>